<gene>
    <name evidence="1" type="ORF">E2562_002491</name>
</gene>
<comment type="caution">
    <text evidence="1">The sequence shown here is derived from an EMBL/GenBank/DDBJ whole genome shotgun (WGS) entry which is preliminary data.</text>
</comment>
<accession>A0A6G1F2T3</accession>
<dbReference type="AlphaFoldDB" id="A0A6G1F2T3"/>
<dbReference type="EMBL" id="SPHZ02000001">
    <property type="protein sequence ID" value="KAF0931132.1"/>
    <property type="molecule type" value="Genomic_DNA"/>
</dbReference>
<dbReference type="Proteomes" id="UP000479710">
    <property type="component" value="Unassembled WGS sequence"/>
</dbReference>
<keyword evidence="2" id="KW-1185">Reference proteome</keyword>
<protein>
    <submittedName>
        <fullName evidence="1">Uncharacterized protein</fullName>
    </submittedName>
</protein>
<organism evidence="1 2">
    <name type="scientific">Oryza meyeriana var. granulata</name>
    <dbReference type="NCBI Taxonomy" id="110450"/>
    <lineage>
        <taxon>Eukaryota</taxon>
        <taxon>Viridiplantae</taxon>
        <taxon>Streptophyta</taxon>
        <taxon>Embryophyta</taxon>
        <taxon>Tracheophyta</taxon>
        <taxon>Spermatophyta</taxon>
        <taxon>Magnoliopsida</taxon>
        <taxon>Liliopsida</taxon>
        <taxon>Poales</taxon>
        <taxon>Poaceae</taxon>
        <taxon>BOP clade</taxon>
        <taxon>Oryzoideae</taxon>
        <taxon>Oryzeae</taxon>
        <taxon>Oryzinae</taxon>
        <taxon>Oryza</taxon>
        <taxon>Oryza meyeriana</taxon>
    </lineage>
</organism>
<reference evidence="1 2" key="1">
    <citation type="submission" date="2019-11" db="EMBL/GenBank/DDBJ databases">
        <title>Whole genome sequence of Oryza granulata.</title>
        <authorList>
            <person name="Li W."/>
        </authorList>
    </citation>
    <scope>NUCLEOTIDE SEQUENCE [LARGE SCALE GENOMIC DNA]</scope>
    <source>
        <strain evidence="2">cv. Menghai</strain>
        <tissue evidence="1">Leaf</tissue>
    </source>
</reference>
<sequence length="169" mass="18025">MLAAPSPPSSSTSVPRSPCPFAGFIGSLPFCYGRAGTVPSRRVVLRGISAAGSSICPPQCYSEALGIDMWKCVDIWRAFFCRRSSKLVQEMKLKAKMVGYWLQGLTRSGHYLLKMLFAASVLQTTALLSTDYGVPFVPASAAADSIRCSNGLLNSFPSFSSAGEVTSVP</sequence>
<evidence type="ECO:0000313" key="1">
    <source>
        <dbReference type="EMBL" id="KAF0931132.1"/>
    </source>
</evidence>
<evidence type="ECO:0000313" key="2">
    <source>
        <dbReference type="Proteomes" id="UP000479710"/>
    </source>
</evidence>
<proteinExistence type="predicted"/>
<name>A0A6G1F2T3_9ORYZ</name>